<dbReference type="RefSeq" id="WP_267848496.1">
    <property type="nucleotide sequence ID" value="NZ_JAPMXC010000005.1"/>
</dbReference>
<keyword evidence="3" id="KW-1185">Reference proteome</keyword>
<keyword evidence="1" id="KW-0732">Signal</keyword>
<accession>A0ABT3ZRU9</accession>
<feature type="chain" id="PRO_5047530358" evidence="1">
    <location>
        <begin position="22"/>
        <end position="52"/>
    </location>
</feature>
<sequence length="52" mass="5289">MKRFPNLLTLLTLLTSTLLTAACAGGDGRSAAGSTSSMTMYGTIDTGVAVHN</sequence>
<reference evidence="2" key="1">
    <citation type="submission" date="2022-11" db="EMBL/GenBank/DDBJ databases">
        <title>Robbsia betulipollinis sp. nov., isolated from pollen of birch (Betula pendula).</title>
        <authorList>
            <person name="Shi H."/>
            <person name="Ambika Manirajan B."/>
            <person name="Ratering S."/>
            <person name="Geissler-Plaum R."/>
            <person name="Schnell S."/>
        </authorList>
    </citation>
    <scope>NUCLEOTIDE SEQUENCE</scope>
    <source>
        <strain evidence="2">Bb-Pol-6</strain>
    </source>
</reference>
<comment type="caution">
    <text evidence="2">The sequence shown here is derived from an EMBL/GenBank/DDBJ whole genome shotgun (WGS) entry which is preliminary data.</text>
</comment>
<evidence type="ECO:0000256" key="1">
    <source>
        <dbReference type="SAM" id="SignalP"/>
    </source>
</evidence>
<gene>
    <name evidence="2" type="ORF">OVY01_15605</name>
</gene>
<proteinExistence type="predicted"/>
<dbReference type="Proteomes" id="UP001082899">
    <property type="component" value="Unassembled WGS sequence"/>
</dbReference>
<dbReference type="PROSITE" id="PS51257">
    <property type="entry name" value="PROKAR_LIPOPROTEIN"/>
    <property type="match status" value="1"/>
</dbReference>
<organism evidence="2 3">
    <name type="scientific">Robbsia betulipollinis</name>
    <dbReference type="NCBI Taxonomy" id="2981849"/>
    <lineage>
        <taxon>Bacteria</taxon>
        <taxon>Pseudomonadati</taxon>
        <taxon>Pseudomonadota</taxon>
        <taxon>Betaproteobacteria</taxon>
        <taxon>Burkholderiales</taxon>
        <taxon>Burkholderiaceae</taxon>
        <taxon>Robbsia</taxon>
    </lineage>
</organism>
<evidence type="ECO:0000313" key="3">
    <source>
        <dbReference type="Proteomes" id="UP001082899"/>
    </source>
</evidence>
<evidence type="ECO:0000313" key="2">
    <source>
        <dbReference type="EMBL" id="MCY0388608.1"/>
    </source>
</evidence>
<feature type="signal peptide" evidence="1">
    <location>
        <begin position="1"/>
        <end position="21"/>
    </location>
</feature>
<protein>
    <submittedName>
        <fullName evidence="2">Uncharacterized protein</fullName>
    </submittedName>
</protein>
<name>A0ABT3ZRU9_9BURK</name>
<dbReference type="EMBL" id="JAPMXC010000005">
    <property type="protein sequence ID" value="MCY0388608.1"/>
    <property type="molecule type" value="Genomic_DNA"/>
</dbReference>